<dbReference type="Pfam" id="PF03801">
    <property type="entry name" value="Ndc80_HEC"/>
    <property type="match status" value="1"/>
</dbReference>
<keyword evidence="8 10" id="KW-0131">Cell cycle</keyword>
<keyword evidence="6 11" id="KW-0175">Coiled coil</keyword>
<dbReference type="GO" id="GO:0031262">
    <property type="term" value="C:Ndc80 complex"/>
    <property type="evidence" value="ECO:0007669"/>
    <property type="project" value="UniProtKB-UniRule"/>
</dbReference>
<sequence>MDVRHGRSAKKSFVTPRTQIPRRSSSLGTARSSVGVMTARSSRSAWTPATSASRRSSSMSQIDRLSQGAPRTANVKDQRPFQDKAFVAEAVEKLYAFLQEHAYPHATSQQQLIRISTREFENVFTFLMQFLEPNFSVGRGSRLEDAVLEQLRTLRYPYPLHKSMLMGIGSQPHKALAIITWLADVAKYHVSFSPLDDFFGPPDLAFGSPGERSQQGGNGSLLRYMLSQQDIECEEDDDDEQLDAFVLQIVGAVEPVEELKKKLAEQEKELERITAALHVHEAHKTDLQMKKQKMADYNTYFKT</sequence>
<feature type="compositionally biased region" description="Low complexity" evidence="12">
    <location>
        <begin position="38"/>
        <end position="60"/>
    </location>
</feature>
<evidence type="ECO:0000256" key="7">
    <source>
        <dbReference type="ARBA" id="ARBA00023242"/>
    </source>
</evidence>
<organism evidence="14">
    <name type="scientific">Amblyomma triste</name>
    <name type="common">Neotropical tick</name>
    <dbReference type="NCBI Taxonomy" id="251400"/>
    <lineage>
        <taxon>Eukaryota</taxon>
        <taxon>Metazoa</taxon>
        <taxon>Ecdysozoa</taxon>
        <taxon>Arthropoda</taxon>
        <taxon>Chelicerata</taxon>
        <taxon>Arachnida</taxon>
        <taxon>Acari</taxon>
        <taxon>Parasitiformes</taxon>
        <taxon>Ixodida</taxon>
        <taxon>Ixodoidea</taxon>
        <taxon>Ixodidae</taxon>
        <taxon>Amblyomminae</taxon>
        <taxon>Amblyomma</taxon>
    </lineage>
</organism>
<dbReference type="AlphaFoldDB" id="A0A023GBA8"/>
<dbReference type="GO" id="GO:0051301">
    <property type="term" value="P:cell division"/>
    <property type="evidence" value="ECO:0007669"/>
    <property type="project" value="UniProtKB-UniRule"/>
</dbReference>
<dbReference type="InterPro" id="IPR005550">
    <property type="entry name" value="Kinetochore_Ndc80"/>
</dbReference>
<dbReference type="InterPro" id="IPR038273">
    <property type="entry name" value="Ndc80_sf"/>
</dbReference>
<keyword evidence="5 10" id="KW-0995">Kinetochore</keyword>
<dbReference type="PANTHER" id="PTHR10643:SF2">
    <property type="entry name" value="KINETOCHORE PROTEIN NDC80 HOMOLOG"/>
    <property type="match status" value="1"/>
</dbReference>
<evidence type="ECO:0000256" key="11">
    <source>
        <dbReference type="SAM" id="Coils"/>
    </source>
</evidence>
<dbReference type="GO" id="GO:0051315">
    <property type="term" value="P:attachment of mitotic spindle microtubules to kinetochore"/>
    <property type="evidence" value="ECO:0007669"/>
    <property type="project" value="UniProtKB-UniRule"/>
</dbReference>
<evidence type="ECO:0000256" key="5">
    <source>
        <dbReference type="ARBA" id="ARBA00022838"/>
    </source>
</evidence>
<comment type="subunit">
    <text evidence="10">Component of the NDC80 complex.</text>
</comment>
<evidence type="ECO:0000256" key="3">
    <source>
        <dbReference type="ARBA" id="ARBA00022618"/>
    </source>
</evidence>
<evidence type="ECO:0000256" key="8">
    <source>
        <dbReference type="ARBA" id="ARBA00023306"/>
    </source>
</evidence>
<name>A0A023GBA8_AMBTT</name>
<comment type="similarity">
    <text evidence="1 10">Belongs to the NDC80/HEC1 family.</text>
</comment>
<feature type="domain" description="Kinetochore protein Ndc80 CH" evidence="13">
    <location>
        <begin position="55"/>
        <end position="189"/>
    </location>
</feature>
<evidence type="ECO:0000256" key="9">
    <source>
        <dbReference type="ARBA" id="ARBA00023328"/>
    </source>
</evidence>
<dbReference type="InterPro" id="IPR055260">
    <property type="entry name" value="Ndc80_CH"/>
</dbReference>
<comment type="function">
    <text evidence="10">Acts as a component of the essential kinetochore-associated NDC80 complex, which is required for chromosome segregation and spindle checkpoint activity.</text>
</comment>
<evidence type="ECO:0000259" key="13">
    <source>
        <dbReference type="Pfam" id="PF03801"/>
    </source>
</evidence>
<keyword evidence="9 10" id="KW-0137">Centromere</keyword>
<feature type="compositionally biased region" description="Basic residues" evidence="12">
    <location>
        <begin position="1"/>
        <end position="10"/>
    </location>
</feature>
<feature type="compositionally biased region" description="Polar residues" evidence="12">
    <location>
        <begin position="15"/>
        <end position="32"/>
    </location>
</feature>
<comment type="subcellular location">
    <subcellularLocation>
        <location evidence="10">Chromosome</location>
        <location evidence="10">Centromere</location>
        <location evidence="10">Kinetochore</location>
    </subcellularLocation>
    <subcellularLocation>
        <location evidence="10">Nucleus</location>
    </subcellularLocation>
</comment>
<evidence type="ECO:0000256" key="1">
    <source>
        <dbReference type="ARBA" id="ARBA00007050"/>
    </source>
</evidence>
<evidence type="ECO:0000256" key="2">
    <source>
        <dbReference type="ARBA" id="ARBA00022454"/>
    </source>
</evidence>
<keyword evidence="3 10" id="KW-0132">Cell division</keyword>
<feature type="coiled-coil region" evidence="11">
    <location>
        <begin position="256"/>
        <end position="283"/>
    </location>
</feature>
<feature type="non-terminal residue" evidence="14">
    <location>
        <position position="303"/>
    </location>
</feature>
<proteinExistence type="evidence at transcript level"/>
<evidence type="ECO:0000256" key="4">
    <source>
        <dbReference type="ARBA" id="ARBA00022776"/>
    </source>
</evidence>
<feature type="region of interest" description="Disordered" evidence="12">
    <location>
        <begin position="1"/>
        <end position="76"/>
    </location>
</feature>
<keyword evidence="7 10" id="KW-0539">Nucleus</keyword>
<dbReference type="PANTHER" id="PTHR10643">
    <property type="entry name" value="KINETOCHORE PROTEIN NDC80"/>
    <property type="match status" value="1"/>
</dbReference>
<dbReference type="GO" id="GO:0005634">
    <property type="term" value="C:nucleus"/>
    <property type="evidence" value="ECO:0007669"/>
    <property type="project" value="UniProtKB-SubCell"/>
</dbReference>
<protein>
    <recommendedName>
        <fullName evidence="10">Kinetochore protein NDC80</fullName>
    </recommendedName>
</protein>
<evidence type="ECO:0000256" key="10">
    <source>
        <dbReference type="RuleBase" id="RU368072"/>
    </source>
</evidence>
<evidence type="ECO:0000256" key="6">
    <source>
        <dbReference type="ARBA" id="ARBA00023054"/>
    </source>
</evidence>
<accession>A0A023GBA8</accession>
<evidence type="ECO:0000313" key="14">
    <source>
        <dbReference type="EMBL" id="JAC31476.1"/>
    </source>
</evidence>
<evidence type="ECO:0000256" key="12">
    <source>
        <dbReference type="SAM" id="MobiDB-lite"/>
    </source>
</evidence>
<keyword evidence="2 10" id="KW-0158">Chromosome</keyword>
<dbReference type="Gene3D" id="1.10.418.30">
    <property type="entry name" value="Ncd80 complex, Ncd80 subunit"/>
    <property type="match status" value="1"/>
</dbReference>
<keyword evidence="4 10" id="KW-0498">Mitosis</keyword>
<reference evidence="14" key="1">
    <citation type="submission" date="2014-03" db="EMBL/GenBank/DDBJ databases">
        <title>The sialotranscriptome of Amblyomma triste, Amblyomma parvum and Amblyomma cajennense ticks, uncovered by 454-based RNA-seq.</title>
        <authorList>
            <person name="Garcia G.R."/>
            <person name="Gardinassi L.G."/>
            <person name="Ribeiro J.M."/>
            <person name="Anatriello E."/>
            <person name="Ferreira B.R."/>
            <person name="Moreira H.N."/>
            <person name="Mafra C."/>
            <person name="Olegario M.M."/>
            <person name="Szabo P.J."/>
            <person name="Miranda-Santos I.K."/>
            <person name="Maruyama S.R."/>
        </authorList>
    </citation>
    <scope>NUCLEOTIDE SEQUENCE</scope>
    <source>
        <strain evidence="14">Mato Grasso do Sul</strain>
        <tissue evidence="14">Salivary glands</tissue>
    </source>
</reference>
<dbReference type="EMBL" id="GBBM01003942">
    <property type="protein sequence ID" value="JAC31476.1"/>
    <property type="molecule type" value="mRNA"/>
</dbReference>